<reference evidence="1" key="1">
    <citation type="submission" date="2021-05" db="EMBL/GenBank/DDBJ databases">
        <title>Energy efficiency and biological interactions define the core microbiome of deep oligotrophic groundwater.</title>
        <authorList>
            <person name="Mehrshad M."/>
            <person name="Lopez-Fernandez M."/>
            <person name="Bell E."/>
            <person name="Bernier-Latmani R."/>
            <person name="Bertilsson S."/>
            <person name="Dopson M."/>
        </authorList>
    </citation>
    <scope>NUCLEOTIDE SEQUENCE</scope>
    <source>
        <strain evidence="1">Modern_marine.mb.64</strain>
    </source>
</reference>
<gene>
    <name evidence="1" type="ORF">KJ970_15985</name>
</gene>
<protein>
    <submittedName>
        <fullName evidence="1">Uncharacterized protein</fullName>
    </submittedName>
</protein>
<dbReference type="SUPFAM" id="SSF55874">
    <property type="entry name" value="ATPase domain of HSP90 chaperone/DNA topoisomerase II/histidine kinase"/>
    <property type="match status" value="1"/>
</dbReference>
<name>A0A948W7B5_UNCEI</name>
<organism evidence="1 2">
    <name type="scientific">Eiseniibacteriota bacterium</name>
    <dbReference type="NCBI Taxonomy" id="2212470"/>
    <lineage>
        <taxon>Bacteria</taxon>
        <taxon>Candidatus Eiseniibacteriota</taxon>
    </lineage>
</organism>
<dbReference type="EMBL" id="JAHJDP010000091">
    <property type="protein sequence ID" value="MBU2692424.1"/>
    <property type="molecule type" value="Genomic_DNA"/>
</dbReference>
<sequence>MNEKTTNRIFEPFFSTIGMGQGTSLGLSTVYGIVKRPTIKTMPWFRATNLCLSAATRPQVFKRKWF</sequence>
<proteinExistence type="predicted"/>
<dbReference type="AlphaFoldDB" id="A0A948W7B5"/>
<dbReference type="Proteomes" id="UP000777784">
    <property type="component" value="Unassembled WGS sequence"/>
</dbReference>
<evidence type="ECO:0000313" key="2">
    <source>
        <dbReference type="Proteomes" id="UP000777784"/>
    </source>
</evidence>
<dbReference type="Gene3D" id="3.30.565.10">
    <property type="entry name" value="Histidine kinase-like ATPase, C-terminal domain"/>
    <property type="match status" value="1"/>
</dbReference>
<comment type="caution">
    <text evidence="1">The sequence shown here is derived from an EMBL/GenBank/DDBJ whole genome shotgun (WGS) entry which is preliminary data.</text>
</comment>
<evidence type="ECO:0000313" key="1">
    <source>
        <dbReference type="EMBL" id="MBU2692424.1"/>
    </source>
</evidence>
<dbReference type="InterPro" id="IPR036890">
    <property type="entry name" value="HATPase_C_sf"/>
</dbReference>
<accession>A0A948W7B5</accession>